<dbReference type="SUPFAM" id="SSF52151">
    <property type="entry name" value="FabD/lysophospholipase-like"/>
    <property type="match status" value="1"/>
</dbReference>
<evidence type="ECO:0000256" key="1">
    <source>
        <dbReference type="ARBA" id="ARBA00008217"/>
    </source>
</evidence>
<reference evidence="7" key="1">
    <citation type="submission" date="2018-05" db="EMBL/GenBank/DDBJ databases">
        <authorList>
            <person name="Lanie J.A."/>
            <person name="Ng W.-L."/>
            <person name="Kazmierczak K.M."/>
            <person name="Andrzejewski T.M."/>
            <person name="Davidsen T.M."/>
            <person name="Wayne K.J."/>
            <person name="Tettelin H."/>
            <person name="Glass J.I."/>
            <person name="Rusch D."/>
            <person name="Podicherti R."/>
            <person name="Tsui H.-C.T."/>
            <person name="Winkler M.E."/>
        </authorList>
    </citation>
    <scope>NUCLEOTIDE SEQUENCE</scope>
</reference>
<sequence length="305" mass="32128">MSIALIFPGQGSQYVGMAKALAETEPIAAETLALADEVLGFRLSKLMADGPEDALTVTENAQPAILAHSIAVLRVIEERLGRVSFSAGHSLGEFSAHVAAGTFSFSDALKIVRLRGELMHASGTRTPGTMAAILGLSDKVVADVCARVTTGTCVPANFNSRGQVVVSGDISGVDEGIMLAREAGAKRALKLKVSGAFHSPLMESAAKGLSDRLDSTEMRDPEFPVVSNVTADLVNSAKEAHRLLVQQLTSPVRWRDSITTMLDAGVRHFIELGPGGVLCGLNRKNAKGIPCHTVGEPNDVEAFDE</sequence>
<dbReference type="GO" id="GO:0006633">
    <property type="term" value="P:fatty acid biosynthetic process"/>
    <property type="evidence" value="ECO:0007669"/>
    <property type="project" value="TreeGrafter"/>
</dbReference>
<dbReference type="PANTHER" id="PTHR42681">
    <property type="entry name" value="MALONYL-COA-ACYL CARRIER PROTEIN TRANSACYLASE, MITOCHONDRIAL"/>
    <property type="match status" value="1"/>
</dbReference>
<dbReference type="NCBIfam" id="TIGR00128">
    <property type="entry name" value="fabD"/>
    <property type="match status" value="1"/>
</dbReference>
<comment type="catalytic activity">
    <reaction evidence="5">
        <text>holo-[ACP] + malonyl-CoA = malonyl-[ACP] + CoA</text>
        <dbReference type="Rhea" id="RHEA:41792"/>
        <dbReference type="Rhea" id="RHEA-COMP:9623"/>
        <dbReference type="Rhea" id="RHEA-COMP:9685"/>
        <dbReference type="ChEBI" id="CHEBI:57287"/>
        <dbReference type="ChEBI" id="CHEBI:57384"/>
        <dbReference type="ChEBI" id="CHEBI:64479"/>
        <dbReference type="ChEBI" id="CHEBI:78449"/>
        <dbReference type="EC" id="2.3.1.39"/>
    </reaction>
</comment>
<dbReference type="InterPro" id="IPR024925">
    <property type="entry name" value="Malonyl_CoA-ACP_transAc"/>
</dbReference>
<protein>
    <recommendedName>
        <fullName evidence="2">[acyl-carrier-protein] S-malonyltransferase</fullName>
        <ecNumber evidence="2">2.3.1.39</ecNumber>
    </recommendedName>
</protein>
<evidence type="ECO:0000259" key="6">
    <source>
        <dbReference type="SMART" id="SM00827"/>
    </source>
</evidence>
<name>A0A381NFU9_9ZZZZ</name>
<dbReference type="InterPro" id="IPR004410">
    <property type="entry name" value="Malonyl_CoA-ACP_transAc_FabD"/>
</dbReference>
<dbReference type="AlphaFoldDB" id="A0A381NFU9"/>
<proteinExistence type="inferred from homology"/>
<organism evidence="7">
    <name type="scientific">marine metagenome</name>
    <dbReference type="NCBI Taxonomy" id="408172"/>
    <lineage>
        <taxon>unclassified sequences</taxon>
        <taxon>metagenomes</taxon>
        <taxon>ecological metagenomes</taxon>
    </lineage>
</organism>
<feature type="domain" description="Malonyl-CoA:ACP transacylase (MAT)" evidence="6">
    <location>
        <begin position="6"/>
        <end position="299"/>
    </location>
</feature>
<dbReference type="SUPFAM" id="SSF55048">
    <property type="entry name" value="Probable ACP-binding domain of malonyl-CoA ACP transacylase"/>
    <property type="match status" value="1"/>
</dbReference>
<dbReference type="GO" id="GO:0004314">
    <property type="term" value="F:[acyl-carrier-protein] S-malonyltransferase activity"/>
    <property type="evidence" value="ECO:0007669"/>
    <property type="project" value="UniProtKB-EC"/>
</dbReference>
<dbReference type="SMART" id="SM00827">
    <property type="entry name" value="PKS_AT"/>
    <property type="match status" value="1"/>
</dbReference>
<dbReference type="InterPro" id="IPR016036">
    <property type="entry name" value="Malonyl_transacylase_ACP-bd"/>
</dbReference>
<dbReference type="Pfam" id="PF00698">
    <property type="entry name" value="Acyl_transf_1"/>
    <property type="match status" value="1"/>
</dbReference>
<comment type="similarity">
    <text evidence="1">Belongs to the FabD family.</text>
</comment>
<evidence type="ECO:0000256" key="4">
    <source>
        <dbReference type="ARBA" id="ARBA00023315"/>
    </source>
</evidence>
<dbReference type="Gene3D" id="3.40.366.10">
    <property type="entry name" value="Malonyl-Coenzyme A Acyl Carrier Protein, domain 2"/>
    <property type="match status" value="1"/>
</dbReference>
<gene>
    <name evidence="7" type="ORF">METZ01_LOCUS6289</name>
</gene>
<dbReference type="EMBL" id="UINC01000332">
    <property type="protein sequence ID" value="SUZ53435.1"/>
    <property type="molecule type" value="Genomic_DNA"/>
</dbReference>
<dbReference type="GO" id="GO:0005829">
    <property type="term" value="C:cytosol"/>
    <property type="evidence" value="ECO:0007669"/>
    <property type="project" value="TreeGrafter"/>
</dbReference>
<keyword evidence="3" id="KW-0808">Transferase</keyword>
<accession>A0A381NFU9</accession>
<dbReference type="InterPro" id="IPR016035">
    <property type="entry name" value="Acyl_Trfase/lysoPLipase"/>
</dbReference>
<dbReference type="InterPro" id="IPR001227">
    <property type="entry name" value="Ac_transferase_dom_sf"/>
</dbReference>
<keyword evidence="4" id="KW-0012">Acyltransferase</keyword>
<dbReference type="InterPro" id="IPR050858">
    <property type="entry name" value="Mal-CoA-ACP_Trans/PKS_FabD"/>
</dbReference>
<dbReference type="FunFam" id="3.30.70.250:FF:000001">
    <property type="entry name" value="Malonyl CoA-acyl carrier protein transacylase"/>
    <property type="match status" value="1"/>
</dbReference>
<dbReference type="EC" id="2.3.1.39" evidence="2"/>
<evidence type="ECO:0000256" key="2">
    <source>
        <dbReference type="ARBA" id="ARBA00013258"/>
    </source>
</evidence>
<dbReference type="PANTHER" id="PTHR42681:SF1">
    <property type="entry name" value="MALONYL-COA-ACYL CARRIER PROTEIN TRANSACYLASE, MITOCHONDRIAL"/>
    <property type="match status" value="1"/>
</dbReference>
<evidence type="ECO:0000256" key="5">
    <source>
        <dbReference type="ARBA" id="ARBA00048462"/>
    </source>
</evidence>
<dbReference type="Gene3D" id="3.30.70.250">
    <property type="entry name" value="Malonyl-CoA ACP transacylase, ACP-binding"/>
    <property type="match status" value="1"/>
</dbReference>
<dbReference type="InterPro" id="IPR014043">
    <property type="entry name" value="Acyl_transferase_dom"/>
</dbReference>
<dbReference type="PIRSF" id="PIRSF000446">
    <property type="entry name" value="Mct"/>
    <property type="match status" value="1"/>
</dbReference>
<evidence type="ECO:0000256" key="3">
    <source>
        <dbReference type="ARBA" id="ARBA00022679"/>
    </source>
</evidence>
<evidence type="ECO:0000313" key="7">
    <source>
        <dbReference type="EMBL" id="SUZ53435.1"/>
    </source>
</evidence>